<dbReference type="PANTHER" id="PTHR23426">
    <property type="entry name" value="FERREDOXIN/ADRENODOXIN"/>
    <property type="match status" value="1"/>
</dbReference>
<evidence type="ECO:0000256" key="5">
    <source>
        <dbReference type="ARBA" id="ARBA00023014"/>
    </source>
</evidence>
<name>A0AB39L7H4_9MICC</name>
<organism evidence="8">
    <name type="scientific">Sinomonas puerhi</name>
    <dbReference type="NCBI Taxonomy" id="3238584"/>
    <lineage>
        <taxon>Bacteria</taxon>
        <taxon>Bacillati</taxon>
        <taxon>Actinomycetota</taxon>
        <taxon>Actinomycetes</taxon>
        <taxon>Micrococcales</taxon>
        <taxon>Micrococcaceae</taxon>
        <taxon>Sinomonas</taxon>
    </lineage>
</organism>
<protein>
    <submittedName>
        <fullName evidence="8">2Fe-2S iron-sulfur cluster-binding protein</fullName>
    </submittedName>
</protein>
<dbReference type="RefSeq" id="WP_307958782.1">
    <property type="nucleotide sequence ID" value="NZ_CP163302.1"/>
</dbReference>
<dbReference type="GO" id="GO:0140647">
    <property type="term" value="P:P450-containing electron transport chain"/>
    <property type="evidence" value="ECO:0007669"/>
    <property type="project" value="InterPro"/>
</dbReference>
<dbReference type="Pfam" id="PF00111">
    <property type="entry name" value="Fer2"/>
    <property type="match status" value="1"/>
</dbReference>
<dbReference type="InterPro" id="IPR036010">
    <property type="entry name" value="2Fe-2S_ferredoxin-like_sf"/>
</dbReference>
<dbReference type="Gene3D" id="3.10.20.30">
    <property type="match status" value="1"/>
</dbReference>
<evidence type="ECO:0000256" key="3">
    <source>
        <dbReference type="ARBA" id="ARBA00022723"/>
    </source>
</evidence>
<proteinExistence type="inferred from homology"/>
<evidence type="ECO:0000259" key="7">
    <source>
        <dbReference type="PROSITE" id="PS51085"/>
    </source>
</evidence>
<comment type="similarity">
    <text evidence="1">Belongs to the adrenodoxin/putidaredoxin family.</text>
</comment>
<dbReference type="InterPro" id="IPR012675">
    <property type="entry name" value="Beta-grasp_dom_sf"/>
</dbReference>
<keyword evidence="5" id="KW-0411">Iron-sulfur</keyword>
<dbReference type="AlphaFoldDB" id="A0AB39L7H4"/>
<dbReference type="InterPro" id="IPR001041">
    <property type="entry name" value="2Fe-2S_ferredoxin-type"/>
</dbReference>
<keyword evidence="4" id="KW-0408">Iron</keyword>
<dbReference type="CDD" id="cd00207">
    <property type="entry name" value="fer2"/>
    <property type="match status" value="1"/>
</dbReference>
<evidence type="ECO:0000256" key="1">
    <source>
        <dbReference type="ARBA" id="ARBA00010914"/>
    </source>
</evidence>
<dbReference type="PANTHER" id="PTHR23426:SF65">
    <property type="entry name" value="FERREDOXIN-2, MITOCHONDRIAL"/>
    <property type="match status" value="1"/>
</dbReference>
<accession>A0AB39L7H4</accession>
<dbReference type="InterPro" id="IPR018298">
    <property type="entry name" value="Adrenodoxin_Fe-S_BS"/>
</dbReference>
<dbReference type="SUPFAM" id="SSF54292">
    <property type="entry name" value="2Fe-2S ferredoxin-like"/>
    <property type="match status" value="1"/>
</dbReference>
<gene>
    <name evidence="8" type="ORF">AB5L97_05070</name>
</gene>
<dbReference type="GO" id="GO:0009055">
    <property type="term" value="F:electron transfer activity"/>
    <property type="evidence" value="ECO:0007669"/>
    <property type="project" value="TreeGrafter"/>
</dbReference>
<dbReference type="EMBL" id="CP163302">
    <property type="protein sequence ID" value="XDP46382.1"/>
    <property type="molecule type" value="Genomic_DNA"/>
</dbReference>
<dbReference type="PROSITE" id="PS00814">
    <property type="entry name" value="ADX"/>
    <property type="match status" value="1"/>
</dbReference>
<dbReference type="KEGG" id="spue:AB5L97_05070"/>
<evidence type="ECO:0000256" key="4">
    <source>
        <dbReference type="ARBA" id="ARBA00023004"/>
    </source>
</evidence>
<feature type="domain" description="2Fe-2S ferredoxin-type" evidence="7">
    <location>
        <begin position="4"/>
        <end position="106"/>
    </location>
</feature>
<keyword evidence="2" id="KW-0001">2Fe-2S</keyword>
<comment type="cofactor">
    <cofactor evidence="6">
        <name>[2Fe-2S] cluster</name>
        <dbReference type="ChEBI" id="CHEBI:190135"/>
    </cofactor>
</comment>
<dbReference type="GO" id="GO:0046872">
    <property type="term" value="F:metal ion binding"/>
    <property type="evidence" value="ECO:0007669"/>
    <property type="project" value="UniProtKB-KW"/>
</dbReference>
<dbReference type="GO" id="GO:0051537">
    <property type="term" value="F:2 iron, 2 sulfur cluster binding"/>
    <property type="evidence" value="ECO:0007669"/>
    <property type="project" value="UniProtKB-KW"/>
</dbReference>
<evidence type="ECO:0000256" key="6">
    <source>
        <dbReference type="ARBA" id="ARBA00034078"/>
    </source>
</evidence>
<reference evidence="8" key="1">
    <citation type="submission" date="2024-07" db="EMBL/GenBank/DDBJ databases">
        <authorList>
            <person name="fu j."/>
        </authorList>
    </citation>
    <scope>NUCLEOTIDE SEQUENCE</scope>
    <source>
        <strain evidence="8">P10A9</strain>
    </source>
</reference>
<sequence length="106" mass="11338">MPTTIIAVDRDGTRHSLVWDEDQTLMETLRDNDLPVLASCGGTASCATCHVYLEEPVAARLGERSADEAELLADAEGFRECGSRLSCQIGHDAAHDGILVELAPEG</sequence>
<evidence type="ECO:0000313" key="8">
    <source>
        <dbReference type="EMBL" id="XDP46382.1"/>
    </source>
</evidence>
<dbReference type="PROSITE" id="PS51085">
    <property type="entry name" value="2FE2S_FER_2"/>
    <property type="match status" value="1"/>
</dbReference>
<keyword evidence="3" id="KW-0479">Metal-binding</keyword>
<dbReference type="InterPro" id="IPR001055">
    <property type="entry name" value="Adrenodoxin-like"/>
</dbReference>
<evidence type="ECO:0000256" key="2">
    <source>
        <dbReference type="ARBA" id="ARBA00022714"/>
    </source>
</evidence>